<dbReference type="PANTHER" id="PTHR11183">
    <property type="entry name" value="GLYCOGENIN SUBFAMILY MEMBER"/>
    <property type="match status" value="1"/>
</dbReference>
<dbReference type="Gene3D" id="3.90.550.10">
    <property type="entry name" value="Spore Coat Polysaccharide Biosynthesis Protein SpsA, Chain A"/>
    <property type="match status" value="1"/>
</dbReference>
<proteinExistence type="predicted"/>
<keyword evidence="2" id="KW-1185">Reference proteome</keyword>
<dbReference type="GO" id="GO:0016740">
    <property type="term" value="F:transferase activity"/>
    <property type="evidence" value="ECO:0007669"/>
    <property type="project" value="UniProtKB-KW"/>
</dbReference>
<evidence type="ECO:0000313" key="1">
    <source>
        <dbReference type="EMBL" id="KAF2642314.1"/>
    </source>
</evidence>
<name>A0A6A6S809_9PLEO</name>
<keyword evidence="1" id="KW-0808">Transferase</keyword>
<dbReference type="OrthoDB" id="2014201at2759"/>
<dbReference type="SUPFAM" id="SSF53448">
    <property type="entry name" value="Nucleotide-diphospho-sugar transferases"/>
    <property type="match status" value="1"/>
</dbReference>
<dbReference type="InterPro" id="IPR029044">
    <property type="entry name" value="Nucleotide-diphossugar_trans"/>
</dbReference>
<accession>A0A6A6S809</accession>
<evidence type="ECO:0000313" key="2">
    <source>
        <dbReference type="Proteomes" id="UP000799753"/>
    </source>
</evidence>
<protein>
    <submittedName>
        <fullName evidence="1">Nucleotide-diphospho-sugar transferase</fullName>
    </submittedName>
</protein>
<dbReference type="AlphaFoldDB" id="A0A6A6S809"/>
<dbReference type="EMBL" id="MU006781">
    <property type="protein sequence ID" value="KAF2642314.1"/>
    <property type="molecule type" value="Genomic_DNA"/>
</dbReference>
<gene>
    <name evidence="1" type="ORF">P280DRAFT_395225</name>
</gene>
<sequence>MYSLLHAPSTKANNTLISVLAVCSESVSEEQKNLLRSEGVTVVEVKDVPVNWWIYSGVSRWKEQFTKLRVFQMIEYKRILFIDADTLITRPLDAIFSEPEVTSLAPRIRDSKLKSDELSPPKEWFFAARSDSGLAGERDHPIPPFQTTAFSAGFFMLSPHPQLYAYLLSVMSHWRRFDPFTMEQSLLNYVFRREGTMPWRELNWKWSATWPTEGDVQAGVATVHEKLWNRGPELLQRMWREREQEMMNFYGSYR</sequence>
<dbReference type="InterPro" id="IPR050587">
    <property type="entry name" value="GNT1/Glycosyltrans_8"/>
</dbReference>
<reference evidence="1" key="1">
    <citation type="journal article" date="2020" name="Stud. Mycol.">
        <title>101 Dothideomycetes genomes: a test case for predicting lifestyles and emergence of pathogens.</title>
        <authorList>
            <person name="Haridas S."/>
            <person name="Albert R."/>
            <person name="Binder M."/>
            <person name="Bloem J."/>
            <person name="Labutti K."/>
            <person name="Salamov A."/>
            <person name="Andreopoulos B."/>
            <person name="Baker S."/>
            <person name="Barry K."/>
            <person name="Bills G."/>
            <person name="Bluhm B."/>
            <person name="Cannon C."/>
            <person name="Castanera R."/>
            <person name="Culley D."/>
            <person name="Daum C."/>
            <person name="Ezra D."/>
            <person name="Gonzalez J."/>
            <person name="Henrissat B."/>
            <person name="Kuo A."/>
            <person name="Liang C."/>
            <person name="Lipzen A."/>
            <person name="Lutzoni F."/>
            <person name="Magnuson J."/>
            <person name="Mondo S."/>
            <person name="Nolan M."/>
            <person name="Ohm R."/>
            <person name="Pangilinan J."/>
            <person name="Park H.-J."/>
            <person name="Ramirez L."/>
            <person name="Alfaro M."/>
            <person name="Sun H."/>
            <person name="Tritt A."/>
            <person name="Yoshinaga Y."/>
            <person name="Zwiers L.-H."/>
            <person name="Turgeon B."/>
            <person name="Goodwin S."/>
            <person name="Spatafora J."/>
            <person name="Crous P."/>
            <person name="Grigoriev I."/>
        </authorList>
    </citation>
    <scope>NUCLEOTIDE SEQUENCE</scope>
    <source>
        <strain evidence="1">CBS 473.64</strain>
    </source>
</reference>
<dbReference type="Proteomes" id="UP000799753">
    <property type="component" value="Unassembled WGS sequence"/>
</dbReference>
<organism evidence="1 2">
    <name type="scientific">Massarina eburnea CBS 473.64</name>
    <dbReference type="NCBI Taxonomy" id="1395130"/>
    <lineage>
        <taxon>Eukaryota</taxon>
        <taxon>Fungi</taxon>
        <taxon>Dikarya</taxon>
        <taxon>Ascomycota</taxon>
        <taxon>Pezizomycotina</taxon>
        <taxon>Dothideomycetes</taxon>
        <taxon>Pleosporomycetidae</taxon>
        <taxon>Pleosporales</taxon>
        <taxon>Massarineae</taxon>
        <taxon>Massarinaceae</taxon>
        <taxon>Massarina</taxon>
    </lineage>
</organism>